<feature type="compositionally biased region" description="Low complexity" evidence="1">
    <location>
        <begin position="76"/>
        <end position="89"/>
    </location>
</feature>
<evidence type="ECO:0000256" key="1">
    <source>
        <dbReference type="SAM" id="MobiDB-lite"/>
    </source>
</evidence>
<organism evidence="2 3">
    <name type="scientific">Dehalogenimonas formicexedens</name>
    <dbReference type="NCBI Taxonomy" id="1839801"/>
    <lineage>
        <taxon>Bacteria</taxon>
        <taxon>Bacillati</taxon>
        <taxon>Chloroflexota</taxon>
        <taxon>Dehalococcoidia</taxon>
        <taxon>Dehalococcoidales</taxon>
        <taxon>Dehalococcoidaceae</taxon>
        <taxon>Dehalogenimonas</taxon>
    </lineage>
</organism>
<accession>A0A1P8F6X6</accession>
<dbReference type="STRING" id="1839801.Dform_00853"/>
<dbReference type="KEGG" id="dfo:Dform_00853"/>
<evidence type="ECO:0000313" key="3">
    <source>
        <dbReference type="Proteomes" id="UP000185934"/>
    </source>
</evidence>
<gene>
    <name evidence="2" type="ORF">Dform_00853</name>
</gene>
<protein>
    <submittedName>
        <fullName evidence="2">Uncharacterized protein</fullName>
    </submittedName>
</protein>
<feature type="compositionally biased region" description="Pro residues" evidence="1">
    <location>
        <begin position="90"/>
        <end position="102"/>
    </location>
</feature>
<dbReference type="AlphaFoldDB" id="A0A1P8F6X6"/>
<reference evidence="3" key="1">
    <citation type="submission" date="2016-11" db="EMBL/GenBank/DDBJ databases">
        <title>Dehalogenimonas formicexedens sp. nov., a chlorinated alkane respiring bacterium isolated from contaminated groundwater.</title>
        <authorList>
            <person name="Key T.A."/>
            <person name="Bowman K.S."/>
            <person name="Lee I."/>
            <person name="Chun J."/>
            <person name="Albuquerque L."/>
            <person name="da Costa M.S."/>
            <person name="Rainey F.A."/>
            <person name="Moe W.M."/>
        </authorList>
    </citation>
    <scope>NUCLEOTIDE SEQUENCE [LARGE SCALE GENOMIC DNA]</scope>
    <source>
        <strain evidence="3">NSZ-14</strain>
    </source>
</reference>
<dbReference type="RefSeq" id="WP_076003926.1">
    <property type="nucleotide sequence ID" value="NZ_CP018258.1"/>
</dbReference>
<feature type="region of interest" description="Disordered" evidence="1">
    <location>
        <begin position="68"/>
        <end position="105"/>
    </location>
</feature>
<sequence length="155" mass="15616">MSLKTQADILNIAGQAAGSAGAGAPAGSDLMSGLNSLITGANQFMTNLNNLAQKTGMPLIGPDAAIRRLAPPAPAQAPAQAPPERSGPLLPAPPPPPAPPAVPALDWPAILGRVSQELDKRGISGLTVGQVLAFLQNKTLGELVNEVKNGSQPKG</sequence>
<proteinExistence type="predicted"/>
<keyword evidence="3" id="KW-1185">Reference proteome</keyword>
<evidence type="ECO:0000313" key="2">
    <source>
        <dbReference type="EMBL" id="APV44198.1"/>
    </source>
</evidence>
<dbReference type="Proteomes" id="UP000185934">
    <property type="component" value="Chromosome"/>
</dbReference>
<name>A0A1P8F6X6_9CHLR</name>
<dbReference type="EMBL" id="CP018258">
    <property type="protein sequence ID" value="APV44198.1"/>
    <property type="molecule type" value="Genomic_DNA"/>
</dbReference>